<dbReference type="OrthoDB" id="6375508at2759"/>
<organism evidence="3 4">
    <name type="scientific">Amphibalanus amphitrite</name>
    <name type="common">Striped barnacle</name>
    <name type="synonym">Balanus amphitrite</name>
    <dbReference type="NCBI Taxonomy" id="1232801"/>
    <lineage>
        <taxon>Eukaryota</taxon>
        <taxon>Metazoa</taxon>
        <taxon>Ecdysozoa</taxon>
        <taxon>Arthropoda</taxon>
        <taxon>Crustacea</taxon>
        <taxon>Multicrustacea</taxon>
        <taxon>Cirripedia</taxon>
        <taxon>Thoracica</taxon>
        <taxon>Thoracicalcarea</taxon>
        <taxon>Balanomorpha</taxon>
        <taxon>Balanoidea</taxon>
        <taxon>Balanidae</taxon>
        <taxon>Amphibalaninae</taxon>
        <taxon>Amphibalanus</taxon>
    </lineage>
</organism>
<evidence type="ECO:0000313" key="4">
    <source>
        <dbReference type="Proteomes" id="UP000440578"/>
    </source>
</evidence>
<gene>
    <name evidence="3" type="ORF">FJT64_002311</name>
</gene>
<evidence type="ECO:0000259" key="1">
    <source>
        <dbReference type="Pfam" id="PF13456"/>
    </source>
</evidence>
<protein>
    <submittedName>
        <fullName evidence="3">Uncharacterized protein</fullName>
    </submittedName>
</protein>
<dbReference type="Proteomes" id="UP000440578">
    <property type="component" value="Unassembled WGS sequence"/>
</dbReference>
<dbReference type="EMBL" id="VIIS01000592">
    <property type="protein sequence ID" value="KAF0307227.1"/>
    <property type="molecule type" value="Genomic_DNA"/>
</dbReference>
<evidence type="ECO:0000259" key="2">
    <source>
        <dbReference type="Pfam" id="PF23088"/>
    </source>
</evidence>
<dbReference type="GO" id="GO:0004523">
    <property type="term" value="F:RNA-DNA hybrid ribonuclease activity"/>
    <property type="evidence" value="ECO:0007669"/>
    <property type="project" value="InterPro"/>
</dbReference>
<dbReference type="InterPro" id="IPR012337">
    <property type="entry name" value="RNaseH-like_sf"/>
</dbReference>
<keyword evidence="4" id="KW-1185">Reference proteome</keyword>
<dbReference type="Pfam" id="PF13456">
    <property type="entry name" value="RVT_3"/>
    <property type="match status" value="1"/>
</dbReference>
<dbReference type="InterPro" id="IPR055475">
    <property type="entry name" value="DUF7047"/>
</dbReference>
<dbReference type="AlphaFoldDB" id="A0A6A4WIH0"/>
<proteinExistence type="predicted"/>
<reference evidence="3 4" key="1">
    <citation type="submission" date="2019-07" db="EMBL/GenBank/DDBJ databases">
        <title>Draft genome assembly of a fouling barnacle, Amphibalanus amphitrite (Darwin, 1854): The first reference genome for Thecostraca.</title>
        <authorList>
            <person name="Kim W."/>
        </authorList>
    </citation>
    <scope>NUCLEOTIDE SEQUENCE [LARGE SCALE GENOMIC DNA]</scope>
    <source>
        <strain evidence="3">SNU_AA5</strain>
        <tissue evidence="3">Soma without cirri and trophi</tissue>
    </source>
</reference>
<evidence type="ECO:0000313" key="3">
    <source>
        <dbReference type="EMBL" id="KAF0307227.1"/>
    </source>
</evidence>
<dbReference type="GO" id="GO:0003676">
    <property type="term" value="F:nucleic acid binding"/>
    <property type="evidence" value="ECO:0007669"/>
    <property type="project" value="InterPro"/>
</dbReference>
<accession>A0A6A4WIH0</accession>
<feature type="domain" description="DUF7047" evidence="2">
    <location>
        <begin position="260"/>
        <end position="310"/>
    </location>
</feature>
<comment type="caution">
    <text evidence="3">The sequence shown here is derived from an EMBL/GenBank/DDBJ whole genome shotgun (WGS) entry which is preliminary data.</text>
</comment>
<dbReference type="SUPFAM" id="SSF53098">
    <property type="entry name" value="Ribonuclease H-like"/>
    <property type="match status" value="1"/>
</dbReference>
<dbReference type="Gene3D" id="3.30.420.10">
    <property type="entry name" value="Ribonuclease H-like superfamily/Ribonuclease H"/>
    <property type="match status" value="1"/>
</dbReference>
<dbReference type="InterPro" id="IPR036397">
    <property type="entry name" value="RNaseH_sf"/>
</dbReference>
<sequence length="533" mass="57223">MDTPTETGAVVQESEQVRIGAGLDPRLIDEYDGSGDVVEWHTQASLLCEYRGVSAAEVLPMRLKGGAFAVWSQLSAVDRRSATATRDALFKAFAMDDFAAHTAFVARRLEPGESADVFLASLRRYAALFGGVTDRQLVAAFVNGLPASVADTIRAGTSGTAKVTMECQGKRVTLAALVVPDRPLGVDMVLGMSGITALGGISLRTPTDVRICAAAAAEVDPQGLALDAADFSARFEAQTGEWTVAWKWADGEGPEYLQNQLVSHLPVVGWLRPAAAWLKRRVNALTAGWDDPTEDVGLRGQVDHVVTRLNDSDPARGPWRLKGGKLVVWTDASSIAAGVVLEDPEGGVVEDASWLRPESKAAMHINMAELDAALSGVNMAIAWGITIIDLCTDSATVHKWIDDALTGRSRLRTKAHGEMLIRRRIDVIRQLVEEFNLKLTVVLVKSADNLADALTPPVPSEVPFRPVSYRCGRAIESYTRARSSPDRHWHHTGGPRRAARFDETGWDGGAGAVALPGWGGDGGTLLVREIVKG</sequence>
<feature type="domain" description="RNase H type-1" evidence="1">
    <location>
        <begin position="336"/>
        <end position="406"/>
    </location>
</feature>
<dbReference type="Pfam" id="PF23088">
    <property type="entry name" value="DUF7047"/>
    <property type="match status" value="1"/>
</dbReference>
<dbReference type="InterPro" id="IPR002156">
    <property type="entry name" value="RNaseH_domain"/>
</dbReference>
<name>A0A6A4WIH0_AMPAM</name>